<dbReference type="SUPFAM" id="SSF52540">
    <property type="entry name" value="P-loop containing nucleoside triphosphate hydrolases"/>
    <property type="match status" value="1"/>
</dbReference>
<gene>
    <name evidence="2" type="ORF">H9847_05060</name>
</gene>
<dbReference type="GO" id="GO:0016887">
    <property type="term" value="F:ATP hydrolysis activity"/>
    <property type="evidence" value="ECO:0007669"/>
    <property type="project" value="InterPro"/>
</dbReference>
<evidence type="ECO:0000259" key="1">
    <source>
        <dbReference type="SMART" id="SM00382"/>
    </source>
</evidence>
<organism evidence="2 3">
    <name type="scientific">Candidatus Anaerobiospirillum pullicola</name>
    <dbReference type="NCBI Taxonomy" id="2838451"/>
    <lineage>
        <taxon>Bacteria</taxon>
        <taxon>Pseudomonadati</taxon>
        <taxon>Pseudomonadota</taxon>
        <taxon>Gammaproteobacteria</taxon>
        <taxon>Aeromonadales</taxon>
        <taxon>Succinivibrionaceae</taxon>
        <taxon>Anaerobiospirillum</taxon>
    </lineage>
</organism>
<dbReference type="InterPro" id="IPR027417">
    <property type="entry name" value="P-loop_NTPase"/>
</dbReference>
<sequence>MESKLEQAKHLLEYYVSHLEYAANSDTNFVGFPAYIKPHVDAGDFMSQGTCSLGGSTRNDLAIAAWRDFGDGKLVSFFQSNYSAIFPETYLGWQGSSKRIILAEWEDDDSVYNNQCAAEGASTLLVSRTLLGEDVPHCHVKQLSIYSGKYSELLSSSLEELGLFDGKAPNAMLTQFWECFAAPTDDFVIRDINFLVREIGLNLLSCHRNLILTGVSGAGKTYLAQRVAEFLVAALYHYVNAADHLAKVQFHQSYDYTDFIEGLRPVGLEDGQITFVRKDGIFKSFCKRALAHKDKNFVFIIDEINRGDTSKIFGESLSAIDYDWRGVKGRVQTQLQNLVPEGDEFYEGFYVPENVYLIGTMSDSGGQSDKMDLVFRRRFLWREIKPLECLDLLSVDKLNLDQELSKNLFYEEENSYQERRIWKHSLKVIGFTDRVTTCCKNLNAAIKAEPALGAKCQLGPAYFLNTLHFIEVEGYLGLDWALERVWQLVIEPTIRTYLCGHSQQESDRIVAELKEFYSNKEPLTSTYKR</sequence>
<evidence type="ECO:0000313" key="3">
    <source>
        <dbReference type="Proteomes" id="UP000733611"/>
    </source>
</evidence>
<dbReference type="AlphaFoldDB" id="A0A948WXW9"/>
<dbReference type="CDD" id="cd00009">
    <property type="entry name" value="AAA"/>
    <property type="match status" value="1"/>
</dbReference>
<comment type="caution">
    <text evidence="2">The sequence shown here is derived from an EMBL/GenBank/DDBJ whole genome shotgun (WGS) entry which is preliminary data.</text>
</comment>
<dbReference type="Pfam" id="PF07728">
    <property type="entry name" value="AAA_5"/>
    <property type="match status" value="1"/>
</dbReference>
<dbReference type="InterPro" id="IPR003593">
    <property type="entry name" value="AAA+_ATPase"/>
</dbReference>
<protein>
    <submittedName>
        <fullName evidence="2">AAA family ATPase</fullName>
    </submittedName>
</protein>
<proteinExistence type="predicted"/>
<dbReference type="Gene3D" id="3.40.50.300">
    <property type="entry name" value="P-loop containing nucleotide triphosphate hydrolases"/>
    <property type="match status" value="1"/>
</dbReference>
<dbReference type="PANTHER" id="PTHR37291:SF1">
    <property type="entry name" value="TYPE IV METHYL-DIRECTED RESTRICTION ENZYME ECOKMCRB SUBUNIT"/>
    <property type="match status" value="1"/>
</dbReference>
<evidence type="ECO:0000313" key="2">
    <source>
        <dbReference type="EMBL" id="MBU3844225.1"/>
    </source>
</evidence>
<dbReference type="InterPro" id="IPR052934">
    <property type="entry name" value="Methyl-DNA_Rec/Restrict_Enz"/>
</dbReference>
<dbReference type="EMBL" id="JAHLFE010000100">
    <property type="protein sequence ID" value="MBU3844225.1"/>
    <property type="molecule type" value="Genomic_DNA"/>
</dbReference>
<dbReference type="SMART" id="SM00382">
    <property type="entry name" value="AAA"/>
    <property type="match status" value="1"/>
</dbReference>
<dbReference type="GO" id="GO:0005524">
    <property type="term" value="F:ATP binding"/>
    <property type="evidence" value="ECO:0007669"/>
    <property type="project" value="InterPro"/>
</dbReference>
<accession>A0A948WXW9</accession>
<name>A0A948WXW9_9GAMM</name>
<feature type="domain" description="AAA+ ATPase" evidence="1">
    <location>
        <begin position="206"/>
        <end position="387"/>
    </location>
</feature>
<reference evidence="2" key="2">
    <citation type="submission" date="2021-04" db="EMBL/GenBank/DDBJ databases">
        <authorList>
            <person name="Gilroy R."/>
        </authorList>
    </citation>
    <scope>NUCLEOTIDE SEQUENCE</scope>
    <source>
        <strain evidence="2">378</strain>
    </source>
</reference>
<dbReference type="Proteomes" id="UP000733611">
    <property type="component" value="Unassembled WGS sequence"/>
</dbReference>
<dbReference type="PANTHER" id="PTHR37291">
    <property type="entry name" value="5-METHYLCYTOSINE-SPECIFIC RESTRICTION ENZYME B"/>
    <property type="match status" value="1"/>
</dbReference>
<reference evidence="2" key="1">
    <citation type="journal article" date="2021" name="PeerJ">
        <title>Extensive microbial diversity within the chicken gut microbiome revealed by metagenomics and culture.</title>
        <authorList>
            <person name="Gilroy R."/>
            <person name="Ravi A."/>
            <person name="Getino M."/>
            <person name="Pursley I."/>
            <person name="Horton D.L."/>
            <person name="Alikhan N.F."/>
            <person name="Baker D."/>
            <person name="Gharbi K."/>
            <person name="Hall N."/>
            <person name="Watson M."/>
            <person name="Adriaenssens E.M."/>
            <person name="Foster-Nyarko E."/>
            <person name="Jarju S."/>
            <person name="Secka A."/>
            <person name="Antonio M."/>
            <person name="Oren A."/>
            <person name="Chaudhuri R.R."/>
            <person name="La Ragione R."/>
            <person name="Hildebrand F."/>
            <person name="Pallen M.J."/>
        </authorList>
    </citation>
    <scope>NUCLEOTIDE SEQUENCE</scope>
    <source>
        <strain evidence="2">378</strain>
    </source>
</reference>
<dbReference type="InterPro" id="IPR011704">
    <property type="entry name" value="ATPase_dyneun-rel_AAA"/>
</dbReference>